<name>A0A8K1LQD4_9PASS</name>
<dbReference type="OrthoDB" id="67682at2759"/>
<keyword evidence="2" id="KW-1185">Reference proteome</keyword>
<dbReference type="AlphaFoldDB" id="A0A8K1LQD4"/>
<proteinExistence type="predicted"/>
<sequence>MADFDEIYEEEEDEERALEEQLLKYSPDPVVVRGSGHVTVLHLKNSKPASVELTVVLRRIFQLMCDGYYVDAFAAAAL</sequence>
<accession>A0A8K1LQD4</accession>
<gene>
    <name evidence="1" type="ORF">HGM15179_004174</name>
</gene>
<evidence type="ECO:0000313" key="1">
    <source>
        <dbReference type="EMBL" id="TRZ22865.1"/>
    </source>
</evidence>
<comment type="caution">
    <text evidence="1">The sequence shown here is derived from an EMBL/GenBank/DDBJ whole genome shotgun (WGS) entry which is preliminary data.</text>
</comment>
<dbReference type="EMBL" id="SWJQ01000086">
    <property type="protein sequence ID" value="TRZ22865.1"/>
    <property type="molecule type" value="Genomic_DNA"/>
</dbReference>
<organism evidence="1 2">
    <name type="scientific">Zosterops borbonicus</name>
    <dbReference type="NCBI Taxonomy" id="364589"/>
    <lineage>
        <taxon>Eukaryota</taxon>
        <taxon>Metazoa</taxon>
        <taxon>Chordata</taxon>
        <taxon>Craniata</taxon>
        <taxon>Vertebrata</taxon>
        <taxon>Euteleostomi</taxon>
        <taxon>Archelosauria</taxon>
        <taxon>Archosauria</taxon>
        <taxon>Dinosauria</taxon>
        <taxon>Saurischia</taxon>
        <taxon>Theropoda</taxon>
        <taxon>Coelurosauria</taxon>
        <taxon>Aves</taxon>
        <taxon>Neognathae</taxon>
        <taxon>Neoaves</taxon>
        <taxon>Telluraves</taxon>
        <taxon>Australaves</taxon>
        <taxon>Passeriformes</taxon>
        <taxon>Sylvioidea</taxon>
        <taxon>Zosteropidae</taxon>
        <taxon>Zosterops</taxon>
    </lineage>
</organism>
<dbReference type="Proteomes" id="UP000796761">
    <property type="component" value="Unassembled WGS sequence"/>
</dbReference>
<protein>
    <submittedName>
        <fullName evidence="1">Uncharacterized protein</fullName>
    </submittedName>
</protein>
<evidence type="ECO:0000313" key="2">
    <source>
        <dbReference type="Proteomes" id="UP000796761"/>
    </source>
</evidence>
<reference evidence="1" key="1">
    <citation type="submission" date="2019-04" db="EMBL/GenBank/DDBJ databases">
        <title>Genome assembly of Zosterops borbonicus 15179.</title>
        <authorList>
            <person name="Leroy T."/>
            <person name="Anselmetti Y."/>
            <person name="Tilak M.-K."/>
            <person name="Nabholz B."/>
        </authorList>
    </citation>
    <scope>NUCLEOTIDE SEQUENCE</scope>
    <source>
        <strain evidence="1">HGM_15179</strain>
        <tissue evidence="1">Muscle</tissue>
    </source>
</reference>